<dbReference type="PANTHER" id="PTHR10566:SF117">
    <property type="entry name" value="UNUSUAL PROTEIN KINASE-RELATED"/>
    <property type="match status" value="1"/>
</dbReference>
<evidence type="ECO:0000313" key="4">
    <source>
        <dbReference type="Proteomes" id="UP001165082"/>
    </source>
</evidence>
<dbReference type="Proteomes" id="UP001165082">
    <property type="component" value="Unassembled WGS sequence"/>
</dbReference>
<dbReference type="CDD" id="cd05121">
    <property type="entry name" value="ABC1_ADCK3-like"/>
    <property type="match status" value="1"/>
</dbReference>
<comment type="caution">
    <text evidence="3">The sequence shown here is derived from an EMBL/GenBank/DDBJ whole genome shotgun (WGS) entry which is preliminary data.</text>
</comment>
<reference evidence="3" key="1">
    <citation type="submission" date="2022-07" db="EMBL/GenBank/DDBJ databases">
        <title>Genome analysis of Parmales, a sister group of diatoms, reveals the evolutionary specialization of diatoms from phago-mixotrophs to photoautotrophs.</title>
        <authorList>
            <person name="Ban H."/>
            <person name="Sato S."/>
            <person name="Yoshikawa S."/>
            <person name="Kazumasa Y."/>
            <person name="Nakamura Y."/>
            <person name="Ichinomiya M."/>
            <person name="Saitoh K."/>
            <person name="Sato N."/>
            <person name="Blanc-Mathieu R."/>
            <person name="Endo H."/>
            <person name="Kuwata A."/>
            <person name="Ogata H."/>
        </authorList>
    </citation>
    <scope>NUCLEOTIDE SEQUENCE</scope>
</reference>
<dbReference type="PANTHER" id="PTHR10566">
    <property type="entry name" value="CHAPERONE-ACTIVITY OF BC1 COMPLEX CABC1 -RELATED"/>
    <property type="match status" value="1"/>
</dbReference>
<dbReference type="OrthoDB" id="427480at2759"/>
<organism evidence="3 4">
    <name type="scientific">Triparma retinervis</name>
    <dbReference type="NCBI Taxonomy" id="2557542"/>
    <lineage>
        <taxon>Eukaryota</taxon>
        <taxon>Sar</taxon>
        <taxon>Stramenopiles</taxon>
        <taxon>Ochrophyta</taxon>
        <taxon>Bolidophyceae</taxon>
        <taxon>Parmales</taxon>
        <taxon>Triparmaceae</taxon>
        <taxon>Triparma</taxon>
    </lineage>
</organism>
<dbReference type="InterPro" id="IPR011009">
    <property type="entry name" value="Kinase-like_dom_sf"/>
</dbReference>
<dbReference type="GO" id="GO:0005524">
    <property type="term" value="F:ATP binding"/>
    <property type="evidence" value="ECO:0007669"/>
    <property type="project" value="InterPro"/>
</dbReference>
<keyword evidence="4" id="KW-1185">Reference proteome</keyword>
<dbReference type="InterPro" id="IPR004147">
    <property type="entry name" value="ABC1_dom"/>
</dbReference>
<dbReference type="AlphaFoldDB" id="A0A9W6ZRA8"/>
<evidence type="ECO:0000313" key="3">
    <source>
        <dbReference type="EMBL" id="GMH55703.1"/>
    </source>
</evidence>
<evidence type="ECO:0000259" key="2">
    <source>
        <dbReference type="PROSITE" id="PS50011"/>
    </source>
</evidence>
<comment type="similarity">
    <text evidence="1">Belongs to the protein kinase superfamily. ADCK protein kinase family.</text>
</comment>
<dbReference type="SUPFAM" id="SSF56112">
    <property type="entry name" value="Protein kinase-like (PK-like)"/>
    <property type="match status" value="1"/>
</dbReference>
<dbReference type="PROSITE" id="PS50011">
    <property type="entry name" value="PROTEIN_KINASE_DOM"/>
    <property type="match status" value="1"/>
</dbReference>
<gene>
    <name evidence="3" type="ORF">TrRE_jg9801</name>
</gene>
<dbReference type="InterPro" id="IPR050154">
    <property type="entry name" value="UbiB_kinase"/>
</dbReference>
<name>A0A9W6ZRA8_9STRA</name>
<accession>A0A9W6ZRA8</accession>
<feature type="domain" description="Protein kinase" evidence="2">
    <location>
        <begin position="142"/>
        <end position="468"/>
    </location>
</feature>
<sequence length="468" mass="51710">MALRKVAGTLIGLPVSLGAYEFLHSSISPSPPLPLSYSPTMLSTHYTHKPFTVISRIITVASSIPPLLLFNTPTKLTSTLISLGPAWIKFGQQLSIRPDIIPPNYLQGLSSLHDNCPSFPDSEALSIIEEELSSTIEETFHPNSLHRVAAASLGQVYKGRLLSTNESVAVKVQRPGISRSVSLDLYIARLLCLLADKVVPMVSSQKTMYVELCDCFAGGSWGELDYMREGRNQELFREELGKRGVKVKIPRVHSELHSGSSKILITSWVDGVKLSSCPPSVINRLIPVGVELFLTQLLDIGKFHSDPHPGNLLVITGEDGEPTLSLIDFGLTADVDDRERRAMTGAIVNLLKGDYKLLIRRDAKELGFLDMEYDTREIEPLLTKVLRDGLLEGGSNLRKRKDKLSAISGELNEIFFKYEFSVPPFFALVTRGLGLLEGIALKGDEEFDIFKAAMPYAKRRAKIIFGYV</sequence>
<dbReference type="Pfam" id="PF03109">
    <property type="entry name" value="ABC1"/>
    <property type="match status" value="1"/>
</dbReference>
<proteinExistence type="inferred from homology"/>
<dbReference type="GO" id="GO:0004672">
    <property type="term" value="F:protein kinase activity"/>
    <property type="evidence" value="ECO:0007669"/>
    <property type="project" value="InterPro"/>
</dbReference>
<protein>
    <recommendedName>
        <fullName evidence="2">Protein kinase domain-containing protein</fullName>
    </recommendedName>
</protein>
<evidence type="ECO:0000256" key="1">
    <source>
        <dbReference type="ARBA" id="ARBA00009670"/>
    </source>
</evidence>
<dbReference type="EMBL" id="BRXZ01003488">
    <property type="protein sequence ID" value="GMH55703.1"/>
    <property type="molecule type" value="Genomic_DNA"/>
</dbReference>
<dbReference type="InterPro" id="IPR000719">
    <property type="entry name" value="Prot_kinase_dom"/>
</dbReference>